<organism evidence="1">
    <name type="scientific">uncultured Desulfobacterium sp</name>
    <dbReference type="NCBI Taxonomy" id="201089"/>
    <lineage>
        <taxon>Bacteria</taxon>
        <taxon>Pseudomonadati</taxon>
        <taxon>Thermodesulfobacteriota</taxon>
        <taxon>Desulfobacteria</taxon>
        <taxon>Desulfobacterales</taxon>
        <taxon>Desulfobacteriaceae</taxon>
        <taxon>Desulfobacterium</taxon>
        <taxon>environmental samples</taxon>
    </lineage>
</organism>
<proteinExistence type="predicted"/>
<name>E1YGY3_9BACT</name>
<dbReference type="EMBL" id="FR695873">
    <property type="protein sequence ID" value="CBX29827.1"/>
    <property type="molecule type" value="Genomic_DNA"/>
</dbReference>
<reference evidence="1" key="1">
    <citation type="journal article" date="2011" name="Environ. Microbiol.">
        <title>Genomic insights into the metabolic potential of the polycyclic aromatic hydrocarbon degrading sulfate-reducing Deltaproteobacterium N47.</title>
        <authorList>
            <person name="Bergmann F."/>
            <person name="Selesi D."/>
            <person name="Weinmaier T."/>
            <person name="Tischler P."/>
            <person name="Rattei T."/>
            <person name="Meckenstock R.U."/>
        </authorList>
    </citation>
    <scope>NUCLEOTIDE SEQUENCE</scope>
</reference>
<sequence length="143" mass="16688">MNHSGKENDIELLLEKKFILASQYLSATREMQETLIQKKEKHIIDFISKRQDCINKIKNIDISVQKFIRPGSGKFKEIFHNYLESIKNIFEQIAPIDESITIMVKEESRSIKEELLKINNVRHAAKGYGAKGNKIPRYLDARR</sequence>
<accession>E1YGY3</accession>
<evidence type="ECO:0000313" key="1">
    <source>
        <dbReference type="EMBL" id="CBX29827.1"/>
    </source>
</evidence>
<evidence type="ECO:0008006" key="2">
    <source>
        <dbReference type="Google" id="ProtNLM"/>
    </source>
</evidence>
<protein>
    <recommendedName>
        <fullName evidence="2">Flagellar protein FlgN</fullName>
    </recommendedName>
</protein>
<dbReference type="AlphaFoldDB" id="E1YGY3"/>
<gene>
    <name evidence="1" type="ORF">N47_F15220</name>
</gene>